<feature type="domain" description="PAS" evidence="3">
    <location>
        <begin position="303"/>
        <end position="373"/>
    </location>
</feature>
<evidence type="ECO:0000259" key="3">
    <source>
        <dbReference type="PROSITE" id="PS50112"/>
    </source>
</evidence>
<dbReference type="SUPFAM" id="SSF46458">
    <property type="entry name" value="Globin-like"/>
    <property type="match status" value="1"/>
</dbReference>
<dbReference type="InterPro" id="IPR012292">
    <property type="entry name" value="Globin/Proto"/>
</dbReference>
<comment type="caution">
    <text evidence="7">The sequence shown here is derived from an EMBL/GenBank/DDBJ whole genome shotgun (WGS) entry which is preliminary data.</text>
</comment>
<dbReference type="InterPro" id="IPR013655">
    <property type="entry name" value="PAS_fold_3"/>
</dbReference>
<evidence type="ECO:0000256" key="2">
    <source>
        <dbReference type="ARBA" id="ARBA00029839"/>
    </source>
</evidence>
<sequence length="861" mass="94594">MKDLREAVLQVAREIGLTDEEIARRKDFLELTAHDCEILRDVQARIARDSESFADTFYEHVLSFSSMRALVPTEDAQLRLQHAMGAYFASLCGGDYGPGYVAERLRVGLAHQRIGLEPKWYIGAYRKYLGELVQILGRQLGEDPQYLLAACNAVLKVVCFDMGLALDTYFHASQRSILEKRAYLEQVIDGMPAGLVVLGPDLRVLSINRTMADMLGVPDDALEGQPPLASLLGCADLEQRALAVLEHGTPLDHVLCTIDGGADGVRYLEFNIRRTEEGGAALLLLIGQDITFRRRARLRLQESEEYFRLTFTQAAVGMAHIARDGRLMRVNRKLRDILGYGEAELLQQNWIAITHPEDAGEDAALMTRLAEGRIGEYTREKRFVRRDGRALWVASSMSVMRDAAGTQRFIAVVEDISRRKQAEEALLRMANHDALTGLPNRVLLQDRLAQAIAHAQRSQRQVGVVFVDLDRFKLINDSLGHDAGDQLIVEIAQRLSGSLRESDTVARQGGDEFVVVLADLGGEDDAAKVATKLLGSLFQPLTLAGQEVFPTGSMGIAMYPRDGLDSQALLKSADSAMYRAKALGGNHFRFYNPSLDAQSLEALRMEGALQRALQRNEFEVLYQPLVAVDGGAIAGVEALLRWKRDTGTLLPHDFLALAEETGLIVPIGEWVLATVLAQQAAWRAAGLPRLRVSVNLSARQFHDQDLAAQVARLAREAGCELPCLGLEVAESVLAQDAPGTLDTMRKLAAMGVLLSIDDFGSGYSSLANLRRFPIHSLKVDRSFVSDITSDRDDAQIVKAVIALAHSLKLLVVAEGVENEAQVAVLREQGCDLMQGYYHSAPMTASQFEALLRRGAHEAAAA</sequence>
<keyword evidence="8" id="KW-1185">Reference proteome</keyword>
<evidence type="ECO:0000313" key="7">
    <source>
        <dbReference type="EMBL" id="MCS0607017.1"/>
    </source>
</evidence>
<dbReference type="InterPro" id="IPR013656">
    <property type="entry name" value="PAS_4"/>
</dbReference>
<dbReference type="PROSITE" id="PS50113">
    <property type="entry name" value="PAC"/>
    <property type="match status" value="1"/>
</dbReference>
<dbReference type="InterPro" id="IPR000160">
    <property type="entry name" value="GGDEF_dom"/>
</dbReference>
<gene>
    <name evidence="7" type="ORF">NX773_02415</name>
</gene>
<dbReference type="InterPro" id="IPR043128">
    <property type="entry name" value="Rev_trsase/Diguanyl_cyclase"/>
</dbReference>
<dbReference type="Pfam" id="PF00990">
    <property type="entry name" value="GGDEF"/>
    <property type="match status" value="1"/>
</dbReference>
<feature type="domain" description="EAL" evidence="5">
    <location>
        <begin position="602"/>
        <end position="855"/>
    </location>
</feature>
<dbReference type="InterPro" id="IPR000014">
    <property type="entry name" value="PAS"/>
</dbReference>
<evidence type="ECO:0000256" key="1">
    <source>
        <dbReference type="ARBA" id="ARBA00015125"/>
    </source>
</evidence>
<name>A0ABT2BET0_9BURK</name>
<dbReference type="Proteomes" id="UP001205861">
    <property type="component" value="Unassembled WGS sequence"/>
</dbReference>
<dbReference type="PANTHER" id="PTHR44757">
    <property type="entry name" value="DIGUANYLATE CYCLASE DGCP"/>
    <property type="match status" value="1"/>
</dbReference>
<feature type="domain" description="GGDEF" evidence="6">
    <location>
        <begin position="460"/>
        <end position="593"/>
    </location>
</feature>
<dbReference type="Gene3D" id="3.20.20.450">
    <property type="entry name" value="EAL domain"/>
    <property type="match status" value="1"/>
</dbReference>
<protein>
    <recommendedName>
        <fullName evidence="1">Diguanylate cyclase DosC</fullName>
    </recommendedName>
    <alternativeName>
        <fullName evidence="2">Direct oxygen-sensing cyclase</fullName>
    </alternativeName>
</protein>
<dbReference type="SUPFAM" id="SSF55073">
    <property type="entry name" value="Nucleotide cyclase"/>
    <property type="match status" value="1"/>
</dbReference>
<dbReference type="PROSITE" id="PS50883">
    <property type="entry name" value="EAL"/>
    <property type="match status" value="1"/>
</dbReference>
<dbReference type="SMART" id="SM00052">
    <property type="entry name" value="EAL"/>
    <property type="match status" value="1"/>
</dbReference>
<accession>A0ABT2BET0</accession>
<dbReference type="InterPro" id="IPR000700">
    <property type="entry name" value="PAS-assoc_C"/>
</dbReference>
<dbReference type="InterPro" id="IPR001610">
    <property type="entry name" value="PAC"/>
</dbReference>
<dbReference type="PANTHER" id="PTHR44757:SF2">
    <property type="entry name" value="BIOFILM ARCHITECTURE MAINTENANCE PROTEIN MBAA"/>
    <property type="match status" value="1"/>
</dbReference>
<organism evidence="7 8">
    <name type="scientific">Massilia solisilvae</name>
    <dbReference type="NCBI Taxonomy" id="1811225"/>
    <lineage>
        <taxon>Bacteria</taxon>
        <taxon>Pseudomonadati</taxon>
        <taxon>Pseudomonadota</taxon>
        <taxon>Betaproteobacteria</taxon>
        <taxon>Burkholderiales</taxon>
        <taxon>Oxalobacteraceae</taxon>
        <taxon>Telluria group</taxon>
        <taxon>Massilia</taxon>
    </lineage>
</organism>
<evidence type="ECO:0000259" key="6">
    <source>
        <dbReference type="PROSITE" id="PS50887"/>
    </source>
</evidence>
<feature type="domain" description="PAC" evidence="4">
    <location>
        <begin position="377"/>
        <end position="428"/>
    </location>
</feature>
<dbReference type="Gene3D" id="1.10.490.10">
    <property type="entry name" value="Globins"/>
    <property type="match status" value="1"/>
</dbReference>
<dbReference type="Gene3D" id="3.30.70.270">
    <property type="match status" value="1"/>
</dbReference>
<dbReference type="Pfam" id="PF00563">
    <property type="entry name" value="EAL"/>
    <property type="match status" value="1"/>
</dbReference>
<dbReference type="InterPro" id="IPR001633">
    <property type="entry name" value="EAL_dom"/>
</dbReference>
<dbReference type="SMART" id="SM00091">
    <property type="entry name" value="PAS"/>
    <property type="match status" value="2"/>
</dbReference>
<dbReference type="CDD" id="cd00130">
    <property type="entry name" value="PAS"/>
    <property type="match status" value="2"/>
</dbReference>
<feature type="domain" description="PAS" evidence="3">
    <location>
        <begin position="180"/>
        <end position="232"/>
    </location>
</feature>
<dbReference type="NCBIfam" id="TIGR00254">
    <property type="entry name" value="GGDEF"/>
    <property type="match status" value="1"/>
</dbReference>
<dbReference type="SUPFAM" id="SSF55785">
    <property type="entry name" value="PYP-like sensor domain (PAS domain)"/>
    <property type="match status" value="2"/>
</dbReference>
<dbReference type="InterPro" id="IPR035919">
    <property type="entry name" value="EAL_sf"/>
</dbReference>
<dbReference type="SMART" id="SM00086">
    <property type="entry name" value="PAC"/>
    <property type="match status" value="1"/>
</dbReference>
<dbReference type="SMART" id="SM00267">
    <property type="entry name" value="GGDEF"/>
    <property type="match status" value="1"/>
</dbReference>
<dbReference type="NCBIfam" id="TIGR00229">
    <property type="entry name" value="sensory_box"/>
    <property type="match status" value="1"/>
</dbReference>
<dbReference type="PROSITE" id="PS50112">
    <property type="entry name" value="PAS"/>
    <property type="match status" value="2"/>
</dbReference>
<dbReference type="EMBL" id="JANUGV010000001">
    <property type="protein sequence ID" value="MCS0607017.1"/>
    <property type="molecule type" value="Genomic_DNA"/>
</dbReference>
<dbReference type="Gene3D" id="3.30.450.20">
    <property type="entry name" value="PAS domain"/>
    <property type="match status" value="2"/>
</dbReference>
<dbReference type="InterPro" id="IPR029787">
    <property type="entry name" value="Nucleotide_cyclase"/>
</dbReference>
<evidence type="ECO:0000259" key="5">
    <source>
        <dbReference type="PROSITE" id="PS50883"/>
    </source>
</evidence>
<evidence type="ECO:0000313" key="8">
    <source>
        <dbReference type="Proteomes" id="UP001205861"/>
    </source>
</evidence>
<proteinExistence type="predicted"/>
<dbReference type="CDD" id="cd01948">
    <property type="entry name" value="EAL"/>
    <property type="match status" value="1"/>
</dbReference>
<dbReference type="InterPro" id="IPR052155">
    <property type="entry name" value="Biofilm_reg_signaling"/>
</dbReference>
<dbReference type="InterPro" id="IPR009050">
    <property type="entry name" value="Globin-like_sf"/>
</dbReference>
<dbReference type="Pfam" id="PF08447">
    <property type="entry name" value="PAS_3"/>
    <property type="match status" value="1"/>
</dbReference>
<dbReference type="SUPFAM" id="SSF141868">
    <property type="entry name" value="EAL domain-like"/>
    <property type="match status" value="1"/>
</dbReference>
<dbReference type="InterPro" id="IPR035965">
    <property type="entry name" value="PAS-like_dom_sf"/>
</dbReference>
<dbReference type="PROSITE" id="PS50887">
    <property type="entry name" value="GGDEF"/>
    <property type="match status" value="1"/>
</dbReference>
<reference evidence="7 8" key="1">
    <citation type="submission" date="2022-08" db="EMBL/GenBank/DDBJ databases">
        <title>Reclassification of Massilia species as members of the genera Telluria, Duganella, Pseudoduganella, Mokoshia gen. nov. and Zemynaea gen. nov. using orthogonal and non-orthogonal genome-based approaches.</title>
        <authorList>
            <person name="Bowman J.P."/>
        </authorList>
    </citation>
    <scope>NUCLEOTIDE SEQUENCE [LARGE SCALE GENOMIC DNA]</scope>
    <source>
        <strain evidence="7 8">JCM 31607</strain>
    </source>
</reference>
<dbReference type="RefSeq" id="WP_258854793.1">
    <property type="nucleotide sequence ID" value="NZ_JANUGV010000001.1"/>
</dbReference>
<dbReference type="Pfam" id="PF11563">
    <property type="entry name" value="Protoglobin"/>
    <property type="match status" value="1"/>
</dbReference>
<dbReference type="Pfam" id="PF08448">
    <property type="entry name" value="PAS_4"/>
    <property type="match status" value="1"/>
</dbReference>
<dbReference type="InterPro" id="IPR044398">
    <property type="entry name" value="Globin-sensor_dom"/>
</dbReference>
<evidence type="ECO:0000259" key="4">
    <source>
        <dbReference type="PROSITE" id="PS50113"/>
    </source>
</evidence>
<dbReference type="CDD" id="cd01949">
    <property type="entry name" value="GGDEF"/>
    <property type="match status" value="1"/>
</dbReference>